<evidence type="ECO:0000313" key="1">
    <source>
        <dbReference type="EMBL" id="PSL27427.1"/>
    </source>
</evidence>
<dbReference type="InterPro" id="IPR010272">
    <property type="entry name" value="T6SS_TssF"/>
</dbReference>
<reference evidence="1 2" key="1">
    <citation type="submission" date="2018-03" db="EMBL/GenBank/DDBJ databases">
        <title>Genomic Encyclopedia of Archaeal and Bacterial Type Strains, Phase II (KMG-II): from individual species to whole genera.</title>
        <authorList>
            <person name="Goeker M."/>
        </authorList>
    </citation>
    <scope>NUCLEOTIDE SEQUENCE [LARGE SCALE GENOMIC DNA]</scope>
    <source>
        <strain evidence="1 2">DSM 29057</strain>
    </source>
</reference>
<protein>
    <submittedName>
        <fullName evidence="1">Uncharacterized protein</fullName>
    </submittedName>
</protein>
<organism evidence="1 2">
    <name type="scientific">Dyadobacter jiangsuensis</name>
    <dbReference type="NCBI Taxonomy" id="1591085"/>
    <lineage>
        <taxon>Bacteria</taxon>
        <taxon>Pseudomonadati</taxon>
        <taxon>Bacteroidota</taxon>
        <taxon>Cytophagia</taxon>
        <taxon>Cytophagales</taxon>
        <taxon>Spirosomataceae</taxon>
        <taxon>Dyadobacter</taxon>
    </lineage>
</organism>
<dbReference type="AlphaFoldDB" id="A0A2P8G0D2"/>
<comment type="caution">
    <text evidence="1">The sequence shown here is derived from an EMBL/GenBank/DDBJ whole genome shotgun (WGS) entry which is preliminary data.</text>
</comment>
<name>A0A2P8G0D2_9BACT</name>
<dbReference type="Pfam" id="PF05947">
    <property type="entry name" value="T6SS_TssF"/>
    <property type="match status" value="1"/>
</dbReference>
<dbReference type="Proteomes" id="UP000241964">
    <property type="component" value="Unassembled WGS sequence"/>
</dbReference>
<keyword evidence="2" id="KW-1185">Reference proteome</keyword>
<sequence>MSLNTSDFTRDEVRRRMVERAANIWQMRARDVDTADPLVGYLMDACAFEFENTSKVIESTRQRIIDRLASVMCPEVIDLPRPAHAIVACRPESPVVDLSESAQFFHRQPSGGTEGYRDVMFSPVIKTRLVNAEVKFILTEQEVFHIRGRDRLSIHQLPQFEHTTSYQSVWLGLEVDKDLSSLSDLCFYFDWENKPHSVKAAFCRKVQDKRQTSWWLNDQPLQVRTGIHSPLEEAGYEQASDTTYGEQLIARELDGLWQLESEVISYYEQSFVTLENIPSTQDYDYTRLPYPPGFELPDQLVQRFFANKLLWLEIRFRRDVPKTELSKMDVRTNCFPVMNRRKNENYQRLQQSINVYPLISPEEFLFMKRVYYADGSDLYRSSPIRNADEMENNSFMYRAQGVGRFDVRDAREVLHYVQQLLREENRAFSALGTGAFTEIIDSLTKSLNELKVKLDRDLVNSFKIGHPYIFVKPRDESDSNVYIEFWSTNGAGGNGIRAGSKINVHDTAFGLDESSLLLLTDTVDGRDKPEITEKELILRRTLLTRNRLVTPQDVQAACQTFFHGRAGDQVIRVEVEKGFADGLIEGAGYVRCLDVWIIPSYPEALSADDWDNECERCRHHLTSQSSTILPYRVRVKQ</sequence>
<dbReference type="RefSeq" id="WP_106596819.1">
    <property type="nucleotide sequence ID" value="NZ_PYAS01000008.1"/>
</dbReference>
<dbReference type="OrthoDB" id="1090083at2"/>
<accession>A0A2P8G0D2</accession>
<proteinExistence type="predicted"/>
<dbReference type="EMBL" id="PYAS01000008">
    <property type="protein sequence ID" value="PSL27427.1"/>
    <property type="molecule type" value="Genomic_DNA"/>
</dbReference>
<gene>
    <name evidence="1" type="ORF">CLV60_108285</name>
</gene>
<evidence type="ECO:0000313" key="2">
    <source>
        <dbReference type="Proteomes" id="UP000241964"/>
    </source>
</evidence>